<dbReference type="STRING" id="1458307.OSB_02730"/>
<accession>A0A0K0Y1S9</accession>
<keyword evidence="2" id="KW-1185">Reference proteome</keyword>
<dbReference type="AlphaFoldDB" id="A0A0K0Y1S9"/>
<gene>
    <name evidence="1" type="ORF">OSB_02730</name>
</gene>
<dbReference type="Proteomes" id="UP000067444">
    <property type="component" value="Chromosome"/>
</dbReference>
<organism evidence="1 2">
    <name type="scientific">Octadecabacter temperatus</name>
    <dbReference type="NCBI Taxonomy" id="1458307"/>
    <lineage>
        <taxon>Bacteria</taxon>
        <taxon>Pseudomonadati</taxon>
        <taxon>Pseudomonadota</taxon>
        <taxon>Alphaproteobacteria</taxon>
        <taxon>Rhodobacterales</taxon>
        <taxon>Roseobacteraceae</taxon>
        <taxon>Octadecabacter</taxon>
    </lineage>
</organism>
<name>A0A0K0Y1S9_9RHOB</name>
<dbReference type="KEGG" id="otm:OSB_02730"/>
<evidence type="ECO:0000313" key="1">
    <source>
        <dbReference type="EMBL" id="AKS44841.1"/>
    </source>
</evidence>
<reference evidence="1 2" key="1">
    <citation type="journal article" date="2015" name="Genome Announc.">
        <title>Closed Genome Sequence of Octadecabacter temperatus SB1, the First Mesophilic Species of the Genus Octadecabacter.</title>
        <authorList>
            <person name="Voget S."/>
            <person name="Billerbeck S."/>
            <person name="Simon M."/>
            <person name="Daniel R."/>
        </authorList>
    </citation>
    <scope>NUCLEOTIDE SEQUENCE [LARGE SCALE GENOMIC DNA]</scope>
    <source>
        <strain evidence="1 2">SB1</strain>
    </source>
</reference>
<protein>
    <submittedName>
        <fullName evidence="1">Uncharacterized protein</fullName>
    </submittedName>
</protein>
<evidence type="ECO:0000313" key="2">
    <source>
        <dbReference type="Proteomes" id="UP000067444"/>
    </source>
</evidence>
<dbReference type="RefSeq" id="WP_049833288.1">
    <property type="nucleotide sequence ID" value="NZ_CP012160.1"/>
</dbReference>
<proteinExistence type="predicted"/>
<sequence>MKGQTLLMKARAGRIAALSQRIEQPRRANVRGLSTSYRGPRLSQDVDVVDRLFSNLDFTFNAGRSA</sequence>
<dbReference type="EMBL" id="CP012160">
    <property type="protein sequence ID" value="AKS44841.1"/>
    <property type="molecule type" value="Genomic_DNA"/>
</dbReference>